<reference evidence="1" key="1">
    <citation type="submission" date="2022-03" db="EMBL/GenBank/DDBJ databases">
        <authorList>
            <person name="Martin H S."/>
        </authorList>
    </citation>
    <scope>NUCLEOTIDE SEQUENCE</scope>
</reference>
<protein>
    <submittedName>
        <fullName evidence="1">Uncharacterized protein</fullName>
    </submittedName>
</protein>
<organism evidence="1 2">
    <name type="scientific">Iphiclides podalirius</name>
    <name type="common">scarce swallowtail</name>
    <dbReference type="NCBI Taxonomy" id="110791"/>
    <lineage>
        <taxon>Eukaryota</taxon>
        <taxon>Metazoa</taxon>
        <taxon>Ecdysozoa</taxon>
        <taxon>Arthropoda</taxon>
        <taxon>Hexapoda</taxon>
        <taxon>Insecta</taxon>
        <taxon>Pterygota</taxon>
        <taxon>Neoptera</taxon>
        <taxon>Endopterygota</taxon>
        <taxon>Lepidoptera</taxon>
        <taxon>Glossata</taxon>
        <taxon>Ditrysia</taxon>
        <taxon>Papilionoidea</taxon>
        <taxon>Papilionidae</taxon>
        <taxon>Papilioninae</taxon>
        <taxon>Iphiclides</taxon>
    </lineage>
</organism>
<accession>A0ABN8IIS7</accession>
<evidence type="ECO:0000313" key="1">
    <source>
        <dbReference type="EMBL" id="CAH2055976.1"/>
    </source>
</evidence>
<evidence type="ECO:0000313" key="2">
    <source>
        <dbReference type="Proteomes" id="UP000837857"/>
    </source>
</evidence>
<proteinExistence type="predicted"/>
<keyword evidence="2" id="KW-1185">Reference proteome</keyword>
<feature type="non-terminal residue" evidence="1">
    <location>
        <position position="1"/>
    </location>
</feature>
<dbReference type="EMBL" id="OW152834">
    <property type="protein sequence ID" value="CAH2055976.1"/>
    <property type="molecule type" value="Genomic_DNA"/>
</dbReference>
<dbReference type="Proteomes" id="UP000837857">
    <property type="component" value="Chromosome 22"/>
</dbReference>
<name>A0ABN8IIS7_9NEOP</name>
<gene>
    <name evidence="1" type="ORF">IPOD504_LOCUS9259</name>
</gene>
<sequence>MLRRIFVKTVLCGAHTARAAGASRASGVAPGGAAGALIAAGGALTAGRGGMSANDDGIGRMLRDRVPTPDHPTRVEDVMAHLATNCPPPHASSDLNISGVRIDFLAPERSGAYADRFKVTRATVQTTLLVRSTACPFMPPVHATIAYFCTFRRFSFETCV</sequence>